<dbReference type="EMBL" id="CAICTM010001197">
    <property type="protein sequence ID" value="CAB9521482.1"/>
    <property type="molecule type" value="Genomic_DNA"/>
</dbReference>
<feature type="compositionally biased region" description="Polar residues" evidence="1">
    <location>
        <begin position="290"/>
        <end position="305"/>
    </location>
</feature>
<evidence type="ECO:0000313" key="3">
    <source>
        <dbReference type="EMBL" id="CAB9521482.1"/>
    </source>
</evidence>
<evidence type="ECO:0000256" key="1">
    <source>
        <dbReference type="SAM" id="MobiDB-lite"/>
    </source>
</evidence>
<evidence type="ECO:0000256" key="2">
    <source>
        <dbReference type="SAM" id="SignalP"/>
    </source>
</evidence>
<dbReference type="AlphaFoldDB" id="A0A9N8EH74"/>
<feature type="signal peptide" evidence="2">
    <location>
        <begin position="1"/>
        <end position="18"/>
    </location>
</feature>
<evidence type="ECO:0000313" key="4">
    <source>
        <dbReference type="Proteomes" id="UP001153069"/>
    </source>
</evidence>
<accession>A0A9N8EH74</accession>
<protein>
    <submittedName>
        <fullName evidence="3">Uncharacterized protein</fullName>
    </submittedName>
</protein>
<feature type="compositionally biased region" description="Low complexity" evidence="1">
    <location>
        <begin position="243"/>
        <end position="257"/>
    </location>
</feature>
<reference evidence="3" key="1">
    <citation type="submission" date="2020-06" db="EMBL/GenBank/DDBJ databases">
        <authorList>
            <consortium name="Plant Systems Biology data submission"/>
        </authorList>
    </citation>
    <scope>NUCLEOTIDE SEQUENCE</scope>
    <source>
        <strain evidence="3">D6</strain>
    </source>
</reference>
<feature type="compositionally biased region" description="Polar residues" evidence="1">
    <location>
        <begin position="260"/>
        <end position="281"/>
    </location>
</feature>
<proteinExistence type="predicted"/>
<name>A0A9N8EH74_9STRA</name>
<keyword evidence="2" id="KW-0732">Signal</keyword>
<keyword evidence="4" id="KW-1185">Reference proteome</keyword>
<comment type="caution">
    <text evidence="3">The sequence shown here is derived from an EMBL/GenBank/DDBJ whole genome shotgun (WGS) entry which is preliminary data.</text>
</comment>
<feature type="chain" id="PRO_5040251296" evidence="2">
    <location>
        <begin position="19"/>
        <end position="389"/>
    </location>
</feature>
<gene>
    <name evidence="3" type="ORF">SEMRO_1199_G251740.1</name>
</gene>
<feature type="region of interest" description="Disordered" evidence="1">
    <location>
        <begin position="243"/>
        <end position="307"/>
    </location>
</feature>
<dbReference type="Proteomes" id="UP001153069">
    <property type="component" value="Unassembled WGS sequence"/>
</dbReference>
<sequence length="389" mass="41862">MKFAAASLLILTLGGTSAFRDKSQKKNTSKHRGLEEDCVVNHHHAKTVEEIQVEVKTAHAGNGMFDLSLNSPPYAPAGKSVTTTGWCIDYSRSIEAGSYSMDVFSAFDSSIHSNAIDKPAMLPNLAWLINNVNVGDTYPSSDDCVGGTLSWWDMQGAVWMLVDNENGEGTHYETNRVECISQGLAQRARNEGEGYEPDCNDPFEMIPLVMVADNDATGEITNQVIISETLLSTIDGICECATPAPTSSPTKATDAPTGGPTASPTKSTDAPTGGPTASPTKATDAPTGGPTASPTEATDAPTGSPTAHPPKLLMLPLEDLQLRPPKLLMLPREDLQPHPLKPRMLQLEAQQLRPLKPLMLQLEDPQHHPPQLSLKAQQMHPQKPLMLLH</sequence>
<organism evidence="3 4">
    <name type="scientific">Seminavis robusta</name>
    <dbReference type="NCBI Taxonomy" id="568900"/>
    <lineage>
        <taxon>Eukaryota</taxon>
        <taxon>Sar</taxon>
        <taxon>Stramenopiles</taxon>
        <taxon>Ochrophyta</taxon>
        <taxon>Bacillariophyta</taxon>
        <taxon>Bacillariophyceae</taxon>
        <taxon>Bacillariophycidae</taxon>
        <taxon>Naviculales</taxon>
        <taxon>Naviculaceae</taxon>
        <taxon>Seminavis</taxon>
    </lineage>
</organism>